<gene>
    <name evidence="11" type="ORF">V9T40_009625</name>
</gene>
<organism evidence="11 12">
    <name type="scientific">Parthenolecanium corni</name>
    <dbReference type="NCBI Taxonomy" id="536013"/>
    <lineage>
        <taxon>Eukaryota</taxon>
        <taxon>Metazoa</taxon>
        <taxon>Ecdysozoa</taxon>
        <taxon>Arthropoda</taxon>
        <taxon>Hexapoda</taxon>
        <taxon>Insecta</taxon>
        <taxon>Pterygota</taxon>
        <taxon>Neoptera</taxon>
        <taxon>Paraneoptera</taxon>
        <taxon>Hemiptera</taxon>
        <taxon>Sternorrhyncha</taxon>
        <taxon>Coccoidea</taxon>
        <taxon>Coccidae</taxon>
        <taxon>Parthenolecanium</taxon>
    </lineage>
</organism>
<reference evidence="11 12" key="1">
    <citation type="submission" date="2024-03" db="EMBL/GenBank/DDBJ databases">
        <title>Adaptation during the transition from Ophiocordyceps entomopathogen to insect associate is accompanied by gene loss and intensified selection.</title>
        <authorList>
            <person name="Ward C.M."/>
            <person name="Onetto C.A."/>
            <person name="Borneman A.R."/>
        </authorList>
    </citation>
    <scope>NUCLEOTIDE SEQUENCE [LARGE SCALE GENOMIC DNA]</scope>
    <source>
        <strain evidence="11">AWRI1</strain>
        <tissue evidence="11">Single Adult Female</tissue>
    </source>
</reference>
<dbReference type="EMBL" id="JBBCAQ010000010">
    <property type="protein sequence ID" value="KAK7602184.1"/>
    <property type="molecule type" value="Genomic_DNA"/>
</dbReference>
<dbReference type="Pfam" id="PF19283">
    <property type="entry name" value="APEH_N"/>
    <property type="match status" value="1"/>
</dbReference>
<comment type="caution">
    <text evidence="11">The sequence shown here is derived from an EMBL/GenBank/DDBJ whole genome shotgun (WGS) entry which is preliminary data.</text>
</comment>
<dbReference type="SUPFAM" id="SSF82171">
    <property type="entry name" value="DPP6 N-terminal domain-like"/>
    <property type="match status" value="1"/>
</dbReference>
<proteinExistence type="inferred from homology"/>
<dbReference type="GO" id="GO:0006508">
    <property type="term" value="P:proteolysis"/>
    <property type="evidence" value="ECO:0007669"/>
    <property type="project" value="InterPro"/>
</dbReference>
<evidence type="ECO:0000256" key="8">
    <source>
        <dbReference type="ARBA" id="ARBA00022801"/>
    </source>
</evidence>
<dbReference type="EC" id="3.4.19.1" evidence="5"/>
<dbReference type="InterPro" id="IPR001375">
    <property type="entry name" value="Peptidase_S9_cat"/>
</dbReference>
<comment type="subunit">
    <text evidence="4">Homotetramer.</text>
</comment>
<evidence type="ECO:0000256" key="3">
    <source>
        <dbReference type="ARBA" id="ARBA00010040"/>
    </source>
</evidence>
<evidence type="ECO:0000256" key="1">
    <source>
        <dbReference type="ARBA" id="ARBA00000721"/>
    </source>
</evidence>
<dbReference type="InterPro" id="IPR045550">
    <property type="entry name" value="AARE_N"/>
</dbReference>
<dbReference type="SUPFAM" id="SSF53474">
    <property type="entry name" value="alpha/beta-Hydrolases"/>
    <property type="match status" value="1"/>
</dbReference>
<dbReference type="InterPro" id="IPR029058">
    <property type="entry name" value="AB_hydrolase_fold"/>
</dbReference>
<evidence type="ECO:0000259" key="9">
    <source>
        <dbReference type="Pfam" id="PF00326"/>
    </source>
</evidence>
<name>A0AAN9TN35_9HEMI</name>
<dbReference type="GO" id="GO:0008242">
    <property type="term" value="F:omega peptidase activity"/>
    <property type="evidence" value="ECO:0007669"/>
    <property type="project" value="UniProtKB-EC"/>
</dbReference>
<feature type="domain" description="Acylamino-acid-releasing enzyme N-terminal" evidence="10">
    <location>
        <begin position="27"/>
        <end position="436"/>
    </location>
</feature>
<sequence length="610" mass="68159">MAANVLPELPKGEVDKIVESYKTIYQNVTEIVSARVLEHRSSTSKVIISQWRQRNLETHSNLILERSILTDEYYKSAIDINSNVSRCVTSVFSPSGLLKATVSLYENKFVLDILSQEKLMATFDLHELDIHGAVYYDDTFGSLSWSPQEDKVVYVAEKKSPKTAPFYSQTSSEQSCEKKGEQYVYEEDWGEQISPKKHSVIVVCNIVQRKISLLTEGTLNDDFSAGQVIWDPTGKGVVGVGFLHQPRRLGIKYCTNRPSFIFHAIANEHYEILSDEALSVSSPRFSPDGKYLVWLQHPSGGPHQSAFALVKCDWETKNITTVVDIIETSILTSNKCTFYGIYCSSLPQRCWTSDSKLVVFSTEQIHRINAYAVHIDNKSLWDIGSGNENESTIILDVTENYFAISKITSFKQPSVLAGLNITSAILADKFDKKHFSWNILTQSPNFNDSNIITPFTVYNEEFKNSCHALYYGPGSGAPSSVPVVLFIHGGSHTSVSSSYYPVLHFFTGQGFGIVIVNYSGSLGCGNSYVYSLLGKIGKLDVKDCYITLHKSFEKFQWLDSKNVVLFGGSHGGFLATHLSAQYPNDFKSVVTRNPAVNIPAKIFLTDIPDW</sequence>
<evidence type="ECO:0000256" key="6">
    <source>
        <dbReference type="ARBA" id="ARBA00018421"/>
    </source>
</evidence>
<accession>A0AAN9TN35</accession>
<dbReference type="Gene3D" id="2.120.10.30">
    <property type="entry name" value="TolB, C-terminal domain"/>
    <property type="match status" value="1"/>
</dbReference>
<comment type="subcellular location">
    <subcellularLocation>
        <location evidence="2">Cytoplasm</location>
    </subcellularLocation>
</comment>
<dbReference type="PANTHER" id="PTHR42776">
    <property type="entry name" value="SERINE PEPTIDASE S9 FAMILY MEMBER"/>
    <property type="match status" value="1"/>
</dbReference>
<comment type="catalytic activity">
    <reaction evidence="1">
        <text>Cleavage of an N-acetyl or N-formyl amino acid from the N-terminus of a polypeptide.</text>
        <dbReference type="EC" id="3.4.19.1"/>
    </reaction>
</comment>
<dbReference type="GO" id="GO:0005737">
    <property type="term" value="C:cytoplasm"/>
    <property type="evidence" value="ECO:0007669"/>
    <property type="project" value="UniProtKB-SubCell"/>
</dbReference>
<evidence type="ECO:0000256" key="7">
    <source>
        <dbReference type="ARBA" id="ARBA00022490"/>
    </source>
</evidence>
<dbReference type="InterPro" id="IPR011042">
    <property type="entry name" value="6-blade_b-propeller_TolB-like"/>
</dbReference>
<protein>
    <recommendedName>
        <fullName evidence="6">Acylamino-acid-releasing enzyme</fullName>
        <ecNumber evidence="5">3.4.19.1</ecNumber>
    </recommendedName>
</protein>
<evidence type="ECO:0000256" key="5">
    <source>
        <dbReference type="ARBA" id="ARBA00012917"/>
    </source>
</evidence>
<evidence type="ECO:0000313" key="12">
    <source>
        <dbReference type="Proteomes" id="UP001367676"/>
    </source>
</evidence>
<comment type="similarity">
    <text evidence="3">Belongs to the peptidase S9C family.</text>
</comment>
<keyword evidence="8" id="KW-0378">Hydrolase</keyword>
<evidence type="ECO:0000259" key="10">
    <source>
        <dbReference type="Pfam" id="PF19283"/>
    </source>
</evidence>
<dbReference type="Pfam" id="PF00326">
    <property type="entry name" value="Peptidase_S9"/>
    <property type="match status" value="1"/>
</dbReference>
<feature type="domain" description="Peptidase S9 prolyl oligopeptidase catalytic" evidence="9">
    <location>
        <begin position="503"/>
        <end position="598"/>
    </location>
</feature>
<keyword evidence="7" id="KW-0963">Cytoplasm</keyword>
<evidence type="ECO:0000256" key="2">
    <source>
        <dbReference type="ARBA" id="ARBA00004496"/>
    </source>
</evidence>
<dbReference type="PANTHER" id="PTHR42776:SF4">
    <property type="entry name" value="ACYLAMINO-ACID-RELEASING ENZYME"/>
    <property type="match status" value="1"/>
</dbReference>
<dbReference type="Gene3D" id="3.40.50.1820">
    <property type="entry name" value="alpha/beta hydrolase"/>
    <property type="match status" value="1"/>
</dbReference>
<dbReference type="GO" id="GO:0004252">
    <property type="term" value="F:serine-type endopeptidase activity"/>
    <property type="evidence" value="ECO:0007669"/>
    <property type="project" value="TreeGrafter"/>
</dbReference>
<evidence type="ECO:0000313" key="11">
    <source>
        <dbReference type="EMBL" id="KAK7602184.1"/>
    </source>
</evidence>
<dbReference type="AlphaFoldDB" id="A0AAN9TN35"/>
<keyword evidence="12" id="KW-1185">Reference proteome</keyword>
<dbReference type="Proteomes" id="UP001367676">
    <property type="component" value="Unassembled WGS sequence"/>
</dbReference>
<evidence type="ECO:0000256" key="4">
    <source>
        <dbReference type="ARBA" id="ARBA00011881"/>
    </source>
</evidence>